<evidence type="ECO:0000256" key="1">
    <source>
        <dbReference type="SAM" id="Phobius"/>
    </source>
</evidence>
<evidence type="ECO:0000313" key="2">
    <source>
        <dbReference type="EMBL" id="QQK75110.1"/>
    </source>
</evidence>
<gene>
    <name evidence="2" type="ORF">HUG15_05480</name>
    <name evidence="3" type="ORF">HUG15_05810</name>
</gene>
<protein>
    <recommendedName>
        <fullName evidence="5">Phage holin</fullName>
    </recommendedName>
</protein>
<proteinExistence type="predicted"/>
<keyword evidence="1" id="KW-0472">Membrane</keyword>
<dbReference type="KEGG" id="scia:HUG15_05480"/>
<name>A0A7T7CAS7_9BACI</name>
<dbReference type="Proteomes" id="UP000595823">
    <property type="component" value="Chromosome"/>
</dbReference>
<dbReference type="InterPro" id="IPR010026">
    <property type="entry name" value="Phage_holin_LL-H"/>
</dbReference>
<dbReference type="AlphaFoldDB" id="A0A7T7CAS7"/>
<dbReference type="Pfam" id="PF09682">
    <property type="entry name" value="Phage_holin_6_1"/>
    <property type="match status" value="1"/>
</dbReference>
<accession>A0A7T7CAS7</accession>
<sequence>MEFITESLMESVFTIVGVLIAAIVSYLAPKAKRLIAIASDADNLGIIDAITDWAVEYVEEEFQGKEGKEKFNQAATAAAQLLNNYGIEVSDELIKTSIQKGYNNLVADGKEKKKQPHNGELEQG</sequence>
<keyword evidence="1" id="KW-1133">Transmembrane helix</keyword>
<feature type="transmembrane region" description="Helical" evidence="1">
    <location>
        <begin position="12"/>
        <end position="29"/>
    </location>
</feature>
<dbReference type="EMBL" id="CP054705">
    <property type="protein sequence ID" value="QQK75110.1"/>
    <property type="molecule type" value="Genomic_DNA"/>
</dbReference>
<reference evidence="3 4" key="1">
    <citation type="submission" date="2020-06" db="EMBL/GenBank/DDBJ databases">
        <title>Genomic analysis of Salicibibacter sp. NKC5-3.</title>
        <authorList>
            <person name="Oh Y.J."/>
        </authorList>
    </citation>
    <scope>NUCLEOTIDE SEQUENCE [LARGE SCALE GENOMIC DNA]</scope>
    <source>
        <strain evidence="3 4">NKC5-3</strain>
    </source>
</reference>
<keyword evidence="4" id="KW-1185">Reference proteome</keyword>
<evidence type="ECO:0008006" key="5">
    <source>
        <dbReference type="Google" id="ProtNLM"/>
    </source>
</evidence>
<dbReference type="EMBL" id="CP054705">
    <property type="protein sequence ID" value="QQK75170.1"/>
    <property type="molecule type" value="Genomic_DNA"/>
</dbReference>
<organism evidence="3 4">
    <name type="scientific">Salicibibacter cibarius</name>
    <dbReference type="NCBI Taxonomy" id="2743000"/>
    <lineage>
        <taxon>Bacteria</taxon>
        <taxon>Bacillati</taxon>
        <taxon>Bacillota</taxon>
        <taxon>Bacilli</taxon>
        <taxon>Bacillales</taxon>
        <taxon>Bacillaceae</taxon>
        <taxon>Salicibibacter</taxon>
    </lineage>
</organism>
<dbReference type="KEGG" id="scia:HUG15_05810"/>
<dbReference type="RefSeq" id="WP_200127713.1">
    <property type="nucleotide sequence ID" value="NZ_CP054705.1"/>
</dbReference>
<evidence type="ECO:0000313" key="4">
    <source>
        <dbReference type="Proteomes" id="UP000595823"/>
    </source>
</evidence>
<keyword evidence="1" id="KW-0812">Transmembrane</keyword>
<evidence type="ECO:0000313" key="3">
    <source>
        <dbReference type="EMBL" id="QQK75170.1"/>
    </source>
</evidence>